<sequence>MLAWLMSPPFLADTSSATIEWAMSELMKNPRVMKKAQAQLRQTLMGKKKIHESDIQELDYLKLVIKETFRLHPPLPMLVPRESREKCEIGGYHIPINTKVIINVWKMGRDPNYWNLKVSYQRDLARNQLA</sequence>
<reference evidence="2" key="1">
    <citation type="journal article" date="2022" name="Mol. Ecol. Resour.">
        <title>The genomes of chicory, endive, great burdock and yacon provide insights into Asteraceae palaeo-polyploidization history and plant inulin production.</title>
        <authorList>
            <person name="Fan W."/>
            <person name="Wang S."/>
            <person name="Wang H."/>
            <person name="Wang A."/>
            <person name="Jiang F."/>
            <person name="Liu H."/>
            <person name="Zhao H."/>
            <person name="Xu D."/>
            <person name="Zhang Y."/>
        </authorList>
    </citation>
    <scope>NUCLEOTIDE SEQUENCE [LARGE SCALE GENOMIC DNA]</scope>
    <source>
        <strain evidence="2">cv. Niubang</strain>
    </source>
</reference>
<dbReference type="Proteomes" id="UP001055879">
    <property type="component" value="Linkage Group LG10"/>
</dbReference>
<accession>A0ACB8ZLJ7</accession>
<proteinExistence type="predicted"/>
<gene>
    <name evidence="1" type="ORF">L6452_31329</name>
</gene>
<evidence type="ECO:0000313" key="1">
    <source>
        <dbReference type="EMBL" id="KAI3698216.1"/>
    </source>
</evidence>
<dbReference type="EMBL" id="CM042056">
    <property type="protein sequence ID" value="KAI3698216.1"/>
    <property type="molecule type" value="Genomic_DNA"/>
</dbReference>
<protein>
    <submittedName>
        <fullName evidence="1">Uncharacterized protein</fullName>
    </submittedName>
</protein>
<name>A0ACB8ZLJ7_ARCLA</name>
<reference evidence="1 2" key="2">
    <citation type="journal article" date="2022" name="Mol. Ecol. Resour.">
        <title>The genomes of chicory, endive, great burdock and yacon provide insights into Asteraceae paleo-polyploidization history and plant inulin production.</title>
        <authorList>
            <person name="Fan W."/>
            <person name="Wang S."/>
            <person name="Wang H."/>
            <person name="Wang A."/>
            <person name="Jiang F."/>
            <person name="Liu H."/>
            <person name="Zhao H."/>
            <person name="Xu D."/>
            <person name="Zhang Y."/>
        </authorList>
    </citation>
    <scope>NUCLEOTIDE SEQUENCE [LARGE SCALE GENOMIC DNA]</scope>
    <source>
        <strain evidence="2">cv. Niubang</strain>
    </source>
</reference>
<organism evidence="1 2">
    <name type="scientific">Arctium lappa</name>
    <name type="common">Greater burdock</name>
    <name type="synonym">Lappa major</name>
    <dbReference type="NCBI Taxonomy" id="4217"/>
    <lineage>
        <taxon>Eukaryota</taxon>
        <taxon>Viridiplantae</taxon>
        <taxon>Streptophyta</taxon>
        <taxon>Embryophyta</taxon>
        <taxon>Tracheophyta</taxon>
        <taxon>Spermatophyta</taxon>
        <taxon>Magnoliopsida</taxon>
        <taxon>eudicotyledons</taxon>
        <taxon>Gunneridae</taxon>
        <taxon>Pentapetalae</taxon>
        <taxon>asterids</taxon>
        <taxon>campanulids</taxon>
        <taxon>Asterales</taxon>
        <taxon>Asteraceae</taxon>
        <taxon>Carduoideae</taxon>
        <taxon>Cardueae</taxon>
        <taxon>Arctiinae</taxon>
        <taxon>Arctium</taxon>
    </lineage>
</organism>
<comment type="caution">
    <text evidence="1">The sequence shown here is derived from an EMBL/GenBank/DDBJ whole genome shotgun (WGS) entry which is preliminary data.</text>
</comment>
<keyword evidence="2" id="KW-1185">Reference proteome</keyword>
<evidence type="ECO:0000313" key="2">
    <source>
        <dbReference type="Proteomes" id="UP001055879"/>
    </source>
</evidence>